<dbReference type="InterPro" id="IPR001254">
    <property type="entry name" value="Trypsin_dom"/>
</dbReference>
<proteinExistence type="predicted"/>
<dbReference type="GO" id="GO:0004252">
    <property type="term" value="F:serine-type endopeptidase activity"/>
    <property type="evidence" value="ECO:0007669"/>
    <property type="project" value="InterPro"/>
</dbReference>
<organism evidence="2 3">
    <name type="scientific">Bathymodiolus azoricus thioautotrophic gill symbiont</name>
    <dbReference type="NCBI Taxonomy" id="235205"/>
    <lineage>
        <taxon>Bacteria</taxon>
        <taxon>Pseudomonadati</taxon>
        <taxon>Pseudomonadota</taxon>
        <taxon>Gammaproteobacteria</taxon>
        <taxon>sulfur-oxidizing symbionts</taxon>
    </lineage>
</organism>
<reference evidence="3" key="1">
    <citation type="submission" date="2016-06" db="EMBL/GenBank/DDBJ databases">
        <authorList>
            <person name="Petersen J."/>
            <person name="Sayavedra L."/>
        </authorList>
    </citation>
    <scope>NUCLEOTIDE SEQUENCE [LARGE SCALE GENOMIC DNA]</scope>
    <source>
        <strain evidence="3">BazSymB</strain>
    </source>
</reference>
<dbReference type="STRING" id="235205.BAZSYMB_SCAFFOLD00071_2"/>
<dbReference type="EMBL" id="CVUD02000107">
    <property type="protein sequence ID" value="SEH71457.1"/>
    <property type="molecule type" value="Genomic_DNA"/>
</dbReference>
<dbReference type="Proteomes" id="UP000198559">
    <property type="component" value="Unassembled WGS sequence"/>
</dbReference>
<accession>A0A1H6KHU6</accession>
<dbReference type="InterPro" id="IPR043504">
    <property type="entry name" value="Peptidase_S1_PA_chymotrypsin"/>
</dbReference>
<dbReference type="Gene3D" id="3.30.160.280">
    <property type="match status" value="2"/>
</dbReference>
<name>A0A1H6KHU6_9GAMM</name>
<dbReference type="Gene3D" id="2.40.10.10">
    <property type="entry name" value="Trypsin-like serine proteases"/>
    <property type="match status" value="1"/>
</dbReference>
<feature type="domain" description="Peptidase S1" evidence="1">
    <location>
        <begin position="19"/>
        <end position="272"/>
    </location>
</feature>
<dbReference type="GO" id="GO:0006508">
    <property type="term" value="P:proteolysis"/>
    <property type="evidence" value="ECO:0007669"/>
    <property type="project" value="InterPro"/>
</dbReference>
<dbReference type="Pfam" id="PF00089">
    <property type="entry name" value="Trypsin"/>
    <property type="match status" value="1"/>
</dbReference>
<sequence>MSYQENTLKKSYKLTFFILIGLMVTLAKPTFAFDKMHHKSSDAGVNFQVRIQHDKGLCSGSLLSRTTVITSKYCLSSKITVYYNNKPYAVKEIHQFGALKSDRKLKADKVAHKDLAILELQNAVVGDNINFVKIPTVNQERAALANKTALTLFGFWGDPHQSIFGYADKYSYKPEYKKFSLLLDDVVDKTIVPAKNCPEGANDGSYFCTRPSHKAYQAYSLFQSLTRVEDNGGAITFKKNNEYYILGVISASNYYLRLGSSNTRKWLNQFYVELNHWVDFNSDKKAKIGDLYVYNNPYDYSTEYFGLIRLNESKAYGYFPTDRKHNPYWVYLGDTTPQDARNKFDMILSMNHWGQNDRKGRIGDNYVYVNYYDNSIDVFTLKAVYSSDNRYWYFPTDQQDNYCWSYIGSFDDYIKNKKLEHGSIPEVWKLPKRPEIQRPKVETLPRPPLLKRLEIQQPEVETLPKKHISI</sequence>
<evidence type="ECO:0000313" key="2">
    <source>
        <dbReference type="EMBL" id="SEH71457.1"/>
    </source>
</evidence>
<evidence type="ECO:0000313" key="3">
    <source>
        <dbReference type="Proteomes" id="UP000198559"/>
    </source>
</evidence>
<gene>
    <name evidence="2" type="ORF">BAZSYMB_SCAFFOLD00071_2</name>
</gene>
<dbReference type="InterPro" id="IPR009003">
    <property type="entry name" value="Peptidase_S1_PA"/>
</dbReference>
<evidence type="ECO:0000259" key="1">
    <source>
        <dbReference type="PROSITE" id="PS50240"/>
    </source>
</evidence>
<protein>
    <submittedName>
        <fullName evidence="2">Secreted protein containing Peptidase S1 andS6, chymotrypsin/Hap domain</fullName>
    </submittedName>
</protein>
<dbReference type="PROSITE" id="PS50240">
    <property type="entry name" value="TRYPSIN_DOM"/>
    <property type="match status" value="1"/>
</dbReference>
<dbReference type="AlphaFoldDB" id="A0A1H6KHU6"/>
<dbReference type="SUPFAM" id="SSF50494">
    <property type="entry name" value="Trypsin-like serine proteases"/>
    <property type="match status" value="1"/>
</dbReference>